<evidence type="ECO:0000256" key="1">
    <source>
        <dbReference type="SAM" id="MobiDB-lite"/>
    </source>
</evidence>
<evidence type="ECO:0000313" key="2">
    <source>
        <dbReference type="EMBL" id="USP73652.1"/>
    </source>
</evidence>
<dbReference type="VEuPathDB" id="FungiDB:yc1106_00926"/>
<dbReference type="AlphaFoldDB" id="A0A9Q8Z0V9"/>
<gene>
    <name evidence="2" type="ORF">yc1106_00926</name>
</gene>
<sequence length="785" mass="86557">MSGLEVVAAIAAVISAFHGGSELLKHVRKKRSARKTRSSAQQEWEEAQLQASLVAGEQQIGQHYDRDQRELGDLVRIGDDIARERLYHITLMLQAEIINSLKQAATSEVCVLDLRFLHRASNTNRKETLTTLEELKQRIYLRRPMARQLQDLSGESRLWQSRLLPPQTQANSHESTRPLLDEYASYPSHVDYRHTVQSPAEYYRSLGNRDTPSPALPAYEPAQAADLNLGKALERLPPDHRAAAMRDIQKMIMSYQGLSLDSRAHQQQRHGYNDSYSGRHEFYSAPSDRHVSESVVTDFEKEIYDQLQNLGATPDQDTVHSRPLVFKQDMFGLEKEQSEYLRPFHSMQTRAPRQPRWSESSGGSSSQSNIASLDRNSSNSSQGSSNKIPCAPSQQPLSAEHARVPSVPATFDEDSKQDEDRRSMHASSSYSASEDEYTPPPIPPLAPSRSQPNTSPNDPPGKPSNSEIAPKTNASGVQITHQTWSGTQPTIYSPLQTQYTVEITANNAPSSTQAHHRTPSSLSALAASLNPKKLTRTTSINRSVRSQTSTSSSSSASNPSGPLTRTTQQTTIPSNPLLPTETIMHGRPDKSNDYWGFCKGAWATQESLSKGLAVRAQPCGYYVIKHQWSCRYCVFAGPVFKAPHPSGKKGKSIDIVDPRVKVSAAGVRYRWVFLAKSHVRKKIGGAPTTTATQVAAAVGGAVGGGDDNFGCVFCCLEDRVSGVYGGVETLMKHVLQVHGVKGMSEQVCRKAKCILGRVARTDEEFDVNIPFLGSEAADRLREMGE</sequence>
<dbReference type="EMBL" id="CP089274">
    <property type="protein sequence ID" value="USP73652.1"/>
    <property type="molecule type" value="Genomic_DNA"/>
</dbReference>
<accession>A0A9Q8Z0V9</accession>
<reference evidence="2" key="1">
    <citation type="submission" date="2021-12" db="EMBL/GenBank/DDBJ databases">
        <title>Curvularia clavata genome.</title>
        <authorList>
            <person name="Cao Y."/>
        </authorList>
    </citation>
    <scope>NUCLEOTIDE SEQUENCE</scope>
    <source>
        <strain evidence="2">Yc1106</strain>
    </source>
</reference>
<feature type="region of interest" description="Disordered" evidence="1">
    <location>
        <begin position="529"/>
        <end position="585"/>
    </location>
</feature>
<keyword evidence="3" id="KW-1185">Reference proteome</keyword>
<name>A0A9Q8Z0V9_CURCL</name>
<feature type="compositionally biased region" description="Low complexity" evidence="1">
    <location>
        <begin position="358"/>
        <end position="368"/>
    </location>
</feature>
<evidence type="ECO:0000313" key="3">
    <source>
        <dbReference type="Proteomes" id="UP001056012"/>
    </source>
</evidence>
<protein>
    <submittedName>
        <fullName evidence="2">Uncharacterized protein</fullName>
    </submittedName>
</protein>
<feature type="compositionally biased region" description="Polar residues" evidence="1">
    <location>
        <begin position="561"/>
        <end position="574"/>
    </location>
</feature>
<feature type="region of interest" description="Disordered" evidence="1">
    <location>
        <begin position="341"/>
        <end position="479"/>
    </location>
</feature>
<feature type="compositionally biased region" description="Low complexity" evidence="1">
    <location>
        <begin position="543"/>
        <end position="560"/>
    </location>
</feature>
<proteinExistence type="predicted"/>
<feature type="compositionally biased region" description="Polar residues" evidence="1">
    <location>
        <begin position="463"/>
        <end position="479"/>
    </location>
</feature>
<dbReference type="OrthoDB" id="25896at2759"/>
<feature type="compositionally biased region" description="Low complexity" evidence="1">
    <location>
        <begin position="376"/>
        <end position="386"/>
    </location>
</feature>
<dbReference type="Proteomes" id="UP001056012">
    <property type="component" value="Chromosome 1"/>
</dbReference>
<organism evidence="2 3">
    <name type="scientific">Curvularia clavata</name>
    <dbReference type="NCBI Taxonomy" id="95742"/>
    <lineage>
        <taxon>Eukaryota</taxon>
        <taxon>Fungi</taxon>
        <taxon>Dikarya</taxon>
        <taxon>Ascomycota</taxon>
        <taxon>Pezizomycotina</taxon>
        <taxon>Dothideomycetes</taxon>
        <taxon>Pleosporomycetidae</taxon>
        <taxon>Pleosporales</taxon>
        <taxon>Pleosporineae</taxon>
        <taxon>Pleosporaceae</taxon>
        <taxon>Curvularia</taxon>
    </lineage>
</organism>